<evidence type="ECO:0000313" key="1">
    <source>
        <dbReference type="EMBL" id="GAP04939.1"/>
    </source>
</evidence>
<protein>
    <recommendedName>
        <fullName evidence="2">Prophage Lp1 protein 51</fullName>
    </recommendedName>
</protein>
<organism evidence="1">
    <name type="scientific">Fructobacillus tropaeoli</name>
    <dbReference type="NCBI Taxonomy" id="709323"/>
    <lineage>
        <taxon>Bacteria</taxon>
        <taxon>Bacillati</taxon>
        <taxon>Bacillota</taxon>
        <taxon>Bacilli</taxon>
        <taxon>Lactobacillales</taxon>
        <taxon>Lactobacillaceae</taxon>
        <taxon>Fructobacillus</taxon>
    </lineage>
</organism>
<accession>A0A3F3HHA9</accession>
<reference evidence="1" key="1">
    <citation type="journal article" date="2015" name="BMC Genomics">
        <title>Comparative genomics of Fructobacillus spp. and Leuconostoc spp. reveals niche-specific evolution of Fructobacillus spp.</title>
        <authorList>
            <person name="Endo A."/>
            <person name="Tanizawa Y."/>
            <person name="Tanaka N."/>
            <person name="Maeno S."/>
            <person name="Kumar H."/>
            <person name="Shiwa Y."/>
            <person name="Okada S."/>
            <person name="Yoshikawa H."/>
            <person name="Dicks L."/>
            <person name="Nakagawa J."/>
            <person name="Arita M."/>
        </authorList>
    </citation>
    <scope>NUCLEOTIDE SEQUENCE [LARGE SCALE GENOMIC DNA]</scope>
    <source>
        <strain evidence="1">F214-1</strain>
    </source>
</reference>
<sequence length="239" mass="27545">MIDIVEKIQFGQFDSKEEGFYLVERDAPTPSEKTITENLSYANGILDFSNITGERFYDQRSITYQFTMPNVSYSERKLVENKVKRMIMTPFEQRLYDSHDKGYYWVGKAKSVKVDDDQANNKLVLSIEFDLYPFAIKNNSGIDNYDDWDTFDFANDFIQPFSYEVDGKRELDLMNVGENSLSPTVVASDAIEVIKNGQSYQFGPDKAKDYLFSLERGNNHVTIKGKATVRFVIQSEVLL</sequence>
<dbReference type="Proteomes" id="UP000064514">
    <property type="component" value="Unassembled WGS sequence"/>
</dbReference>
<dbReference type="STRING" id="709323.GCA_001047135_01507"/>
<dbReference type="AlphaFoldDB" id="A0A3F3HHA9"/>
<proteinExistence type="predicted"/>
<gene>
    <name evidence="1" type="ORF">FTRO_0130110</name>
</gene>
<evidence type="ECO:0008006" key="2">
    <source>
        <dbReference type="Google" id="ProtNLM"/>
    </source>
</evidence>
<name>A0A3F3HHA9_9LACO</name>
<dbReference type="EMBL" id="DF968090">
    <property type="protein sequence ID" value="GAP04939.1"/>
    <property type="molecule type" value="Genomic_DNA"/>
</dbReference>
<dbReference type="RefSeq" id="WP_059394273.1">
    <property type="nucleotide sequence ID" value="NZ_DF968090.1"/>
</dbReference>